<keyword evidence="1" id="KW-0723">Serine/threonine-protein kinase</keyword>
<dbReference type="InterPro" id="IPR011009">
    <property type="entry name" value="Kinase-like_dom_sf"/>
</dbReference>
<dbReference type="GeneID" id="100907758"/>
<reference evidence="9" key="1">
    <citation type="submission" date="2025-08" db="UniProtKB">
        <authorList>
            <consortium name="RefSeq"/>
        </authorList>
    </citation>
    <scope>IDENTIFICATION</scope>
</reference>
<evidence type="ECO:0000256" key="4">
    <source>
        <dbReference type="ARBA" id="ARBA00022777"/>
    </source>
</evidence>
<dbReference type="RefSeq" id="XP_003746641.1">
    <property type="nucleotide sequence ID" value="XM_003746593.1"/>
</dbReference>
<keyword evidence="2" id="KW-0808">Transferase</keyword>
<protein>
    <submittedName>
        <fullName evidence="9">cAMP-dependent protein kinase catalytic subunit gamma-like</fullName>
    </submittedName>
</protein>
<feature type="compositionally biased region" description="Acidic residues" evidence="6">
    <location>
        <begin position="373"/>
        <end position="384"/>
    </location>
</feature>
<name>A0AAJ6VZ65_9ACAR</name>
<dbReference type="AlphaFoldDB" id="A0AAJ6VZ65"/>
<dbReference type="SUPFAM" id="SSF56112">
    <property type="entry name" value="Protein kinase-like (PK-like)"/>
    <property type="match status" value="1"/>
</dbReference>
<dbReference type="InterPro" id="IPR000719">
    <property type="entry name" value="Prot_kinase_dom"/>
</dbReference>
<dbReference type="PANTHER" id="PTHR24351">
    <property type="entry name" value="RIBOSOMAL PROTEIN S6 KINASE"/>
    <property type="match status" value="1"/>
</dbReference>
<dbReference type="PROSITE" id="PS00108">
    <property type="entry name" value="PROTEIN_KINASE_ST"/>
    <property type="match status" value="1"/>
</dbReference>
<organism evidence="8 9">
    <name type="scientific">Galendromus occidentalis</name>
    <name type="common">western predatory mite</name>
    <dbReference type="NCBI Taxonomy" id="34638"/>
    <lineage>
        <taxon>Eukaryota</taxon>
        <taxon>Metazoa</taxon>
        <taxon>Ecdysozoa</taxon>
        <taxon>Arthropoda</taxon>
        <taxon>Chelicerata</taxon>
        <taxon>Arachnida</taxon>
        <taxon>Acari</taxon>
        <taxon>Parasitiformes</taxon>
        <taxon>Mesostigmata</taxon>
        <taxon>Gamasina</taxon>
        <taxon>Phytoseioidea</taxon>
        <taxon>Phytoseiidae</taxon>
        <taxon>Typhlodrominae</taxon>
        <taxon>Galendromus</taxon>
    </lineage>
</organism>
<dbReference type="InterPro" id="IPR045270">
    <property type="entry name" value="STKc_AGC"/>
</dbReference>
<feature type="compositionally biased region" description="Basic and acidic residues" evidence="6">
    <location>
        <begin position="355"/>
        <end position="369"/>
    </location>
</feature>
<keyword evidence="8" id="KW-1185">Reference proteome</keyword>
<dbReference type="KEGG" id="goe:100907758"/>
<keyword evidence="3" id="KW-0547">Nucleotide-binding</keyword>
<evidence type="ECO:0000313" key="8">
    <source>
        <dbReference type="Proteomes" id="UP000694867"/>
    </source>
</evidence>
<dbReference type="InterPro" id="IPR008271">
    <property type="entry name" value="Ser/Thr_kinase_AS"/>
</dbReference>
<dbReference type="Gene3D" id="3.30.200.20">
    <property type="entry name" value="Phosphorylase Kinase, domain 1"/>
    <property type="match status" value="1"/>
</dbReference>
<dbReference type="SMART" id="SM00220">
    <property type="entry name" value="S_TKc"/>
    <property type="match status" value="1"/>
</dbReference>
<accession>A0AAJ6VZ65</accession>
<evidence type="ECO:0000256" key="2">
    <source>
        <dbReference type="ARBA" id="ARBA00022679"/>
    </source>
</evidence>
<dbReference type="Gene3D" id="1.10.510.10">
    <property type="entry name" value="Transferase(Phosphotransferase) domain 1"/>
    <property type="match status" value="1"/>
</dbReference>
<feature type="domain" description="Protein kinase" evidence="7">
    <location>
        <begin position="75"/>
        <end position="334"/>
    </location>
</feature>
<proteinExistence type="predicted"/>
<gene>
    <name evidence="9" type="primary">LOC100907758</name>
</gene>
<dbReference type="Proteomes" id="UP000694867">
    <property type="component" value="Unplaced"/>
</dbReference>
<evidence type="ECO:0000256" key="1">
    <source>
        <dbReference type="ARBA" id="ARBA00022527"/>
    </source>
</evidence>
<evidence type="ECO:0000256" key="6">
    <source>
        <dbReference type="SAM" id="MobiDB-lite"/>
    </source>
</evidence>
<dbReference type="PROSITE" id="PS50011">
    <property type="entry name" value="PROTEIN_KINASE_DOM"/>
    <property type="match status" value="1"/>
</dbReference>
<evidence type="ECO:0000256" key="3">
    <source>
        <dbReference type="ARBA" id="ARBA00022741"/>
    </source>
</evidence>
<evidence type="ECO:0000259" key="7">
    <source>
        <dbReference type="PROSITE" id="PS50011"/>
    </source>
</evidence>
<feature type="region of interest" description="Disordered" evidence="6">
    <location>
        <begin position="355"/>
        <end position="384"/>
    </location>
</feature>
<dbReference type="Pfam" id="PF00069">
    <property type="entry name" value="Pkinase"/>
    <property type="match status" value="1"/>
</dbReference>
<keyword evidence="5" id="KW-0067">ATP-binding</keyword>
<dbReference type="GO" id="GO:0005524">
    <property type="term" value="F:ATP binding"/>
    <property type="evidence" value="ECO:0007669"/>
    <property type="project" value="UniProtKB-KW"/>
</dbReference>
<dbReference type="GO" id="GO:0004674">
    <property type="term" value="F:protein serine/threonine kinase activity"/>
    <property type="evidence" value="ECO:0007669"/>
    <property type="project" value="UniProtKB-KW"/>
</dbReference>
<dbReference type="CDD" id="cd05123">
    <property type="entry name" value="STKc_AGC"/>
    <property type="match status" value="1"/>
</dbReference>
<evidence type="ECO:0000313" key="9">
    <source>
        <dbReference type="RefSeq" id="XP_003746641.1"/>
    </source>
</evidence>
<evidence type="ECO:0000256" key="5">
    <source>
        <dbReference type="ARBA" id="ARBA00022840"/>
    </source>
</evidence>
<sequence length="384" mass="44199">MGNGSSVRNLGQSLARFSRWSTRALTCGSSSVVRSRDGSSDVDYEDHLRRLGTANDRMKQYWKNDGCPKAKLKHFRNLGCLARGTFGIVHKVQHLRTRKEFALKRQFKEILRRKNNQTRPGVERRLQWAAKNRFIVGLEYAFQDSQNLYLVMEYAPYGDLAEAVSRSPLPEKQTRLASAQIVLGLEFLFASGICHRDLKPLNIFIFERGILKIGDFGLAKAMKKGELTHTMLGTERYMAPEMFSSMGYGTAIDLWALGVLIFECLYDENPFTDEQRKQLQCKEPDRKVSPGFPSDVPRDSPNRDFLCGLLELDPKRRLGVGGQDFRALKEHAFFRGISFERVYSHELTINVRVEPVKPKEPTQEDREWPQFDDNYDPEEFPLFD</sequence>
<keyword evidence="4" id="KW-0418">Kinase</keyword>